<dbReference type="Proteomes" id="UP000699462">
    <property type="component" value="Unassembled WGS sequence"/>
</dbReference>
<proteinExistence type="predicted"/>
<reference evidence="1 2" key="1">
    <citation type="submission" date="2019-07" db="EMBL/GenBank/DDBJ databases">
        <title>Annotation for the trematode Paragonimus westermani.</title>
        <authorList>
            <person name="Choi Y.-J."/>
        </authorList>
    </citation>
    <scope>NUCLEOTIDE SEQUENCE [LARGE SCALE GENOMIC DNA]</scope>
    <source>
        <strain evidence="1">180907_Pwestermani</strain>
    </source>
</reference>
<evidence type="ECO:0000313" key="2">
    <source>
        <dbReference type="Proteomes" id="UP000699462"/>
    </source>
</evidence>
<protein>
    <submittedName>
        <fullName evidence="1">Uncharacterized protein</fullName>
    </submittedName>
</protein>
<comment type="caution">
    <text evidence="1">The sequence shown here is derived from an EMBL/GenBank/DDBJ whole genome shotgun (WGS) entry which is preliminary data.</text>
</comment>
<keyword evidence="2" id="KW-1185">Reference proteome</keyword>
<organism evidence="1 2">
    <name type="scientific">Paragonimus westermani</name>
    <dbReference type="NCBI Taxonomy" id="34504"/>
    <lineage>
        <taxon>Eukaryota</taxon>
        <taxon>Metazoa</taxon>
        <taxon>Spiralia</taxon>
        <taxon>Lophotrochozoa</taxon>
        <taxon>Platyhelminthes</taxon>
        <taxon>Trematoda</taxon>
        <taxon>Digenea</taxon>
        <taxon>Plagiorchiida</taxon>
        <taxon>Troglotremata</taxon>
        <taxon>Troglotrematidae</taxon>
        <taxon>Paragonimus</taxon>
    </lineage>
</organism>
<name>A0A8T0D4U5_9TREM</name>
<gene>
    <name evidence="1" type="ORF">P879_11877</name>
</gene>
<sequence length="121" mass="13221">MCGLPWAIHNTAAASSPSSALKLNERNTGRTHASATILRGLMQCIVTLQMLVLFRPSKYASLIMDVSEVGVGEISFHSCVHFQAAEQAEIVVFPGVQGSLKGRMDCLEVKRIHFRVLVSRP</sequence>
<accession>A0A8T0D4U5</accession>
<dbReference type="EMBL" id="JTDF01018909">
    <property type="protein sequence ID" value="KAF8562592.1"/>
    <property type="molecule type" value="Genomic_DNA"/>
</dbReference>
<dbReference type="AlphaFoldDB" id="A0A8T0D4U5"/>
<evidence type="ECO:0000313" key="1">
    <source>
        <dbReference type="EMBL" id="KAF8562592.1"/>
    </source>
</evidence>